<gene>
    <name evidence="1" type="ORF">ABT39_MTgene1724</name>
    <name evidence="2" type="ORF">ABT39_MTgene4749</name>
</gene>
<geneLocation type="mitochondrion" evidence="1"/>
<evidence type="ECO:0000313" key="2">
    <source>
        <dbReference type="EMBL" id="KUM48734.1"/>
    </source>
</evidence>
<name>A0A117NG39_PICGL</name>
<protein>
    <submittedName>
        <fullName evidence="1">Uncharacterized protein</fullName>
    </submittedName>
</protein>
<comment type="caution">
    <text evidence="1">The sequence shown here is derived from an EMBL/GenBank/DDBJ whole genome shotgun (WGS) entry which is preliminary data.</text>
</comment>
<keyword evidence="1" id="KW-0496">Mitochondrion</keyword>
<dbReference type="EMBL" id="LKAM01000012">
    <property type="protein sequence ID" value="KUM46218.1"/>
    <property type="molecule type" value="Genomic_DNA"/>
</dbReference>
<dbReference type="AlphaFoldDB" id="A0A117NG39"/>
<evidence type="ECO:0000313" key="1">
    <source>
        <dbReference type="EMBL" id="KUM46218.1"/>
    </source>
</evidence>
<sequence length="68" mass="7487">MKYGYSTVFDRGKFTIGYRLKQPTGGVNFTIGPAISLNDPSGNAVPNKQVYVNIMRLVAQKAEEYSIA</sequence>
<organism evidence="1">
    <name type="scientific">Picea glauca</name>
    <name type="common">White spruce</name>
    <name type="synonym">Pinus glauca</name>
    <dbReference type="NCBI Taxonomy" id="3330"/>
    <lineage>
        <taxon>Eukaryota</taxon>
        <taxon>Viridiplantae</taxon>
        <taxon>Streptophyta</taxon>
        <taxon>Embryophyta</taxon>
        <taxon>Tracheophyta</taxon>
        <taxon>Spermatophyta</taxon>
        <taxon>Pinopsida</taxon>
        <taxon>Pinidae</taxon>
        <taxon>Conifers I</taxon>
        <taxon>Pinales</taxon>
        <taxon>Pinaceae</taxon>
        <taxon>Picea</taxon>
    </lineage>
</organism>
<proteinExistence type="predicted"/>
<accession>A0A117NG39</accession>
<reference evidence="1" key="1">
    <citation type="journal article" date="2015" name="Genome Biol. Evol.">
        <title>Organellar Genomes of White Spruce (Picea glauca): Assembly and Annotation.</title>
        <authorList>
            <person name="Jackman S.D."/>
            <person name="Warren R.L."/>
            <person name="Gibb E.A."/>
            <person name="Vandervalk B.P."/>
            <person name="Mohamadi H."/>
            <person name="Chu J."/>
            <person name="Raymond A."/>
            <person name="Pleasance S."/>
            <person name="Coope R."/>
            <person name="Wildung M.R."/>
            <person name="Ritland C.E."/>
            <person name="Bousquet J."/>
            <person name="Jones S.J."/>
            <person name="Bohlmann J."/>
            <person name="Birol I."/>
        </authorList>
    </citation>
    <scope>NUCLEOTIDE SEQUENCE [LARGE SCALE GENOMIC DNA]</scope>
    <source>
        <tissue evidence="1">Flushing bud</tissue>
    </source>
</reference>
<dbReference type="EMBL" id="LKAM01000005">
    <property type="protein sequence ID" value="KUM48734.1"/>
    <property type="molecule type" value="Genomic_DNA"/>
</dbReference>